<dbReference type="Pfam" id="PF02995">
    <property type="entry name" value="DUF229"/>
    <property type="match status" value="2"/>
</dbReference>
<sequence length="819" mass="94640">MKIKKYFFGIILWTLVVYLEIYYIVFKEAKNKTTENAGLVFNSINNHIAADEGIGENKDCVLRGIYKKVHIYEQQKISCQDHILSKVGCAFVKKEYPYDSENNCKTVLPLEICKFSQNSYLTCNQNSCGEESVFIHITNPDSGETTIVEALGKTDNELSDIVLRYIKISIANKFPFIFLSCGENKQKTQLLVLESHLKTHSYFKPHSERTQNLHYKQKPNINLIMIDSVSRAHFYRSLQKTTKMLNEINLNSETEVLDFEKYQAIHGHTMENVRALFTGTVFPKNFTEEMKESAGVGIDTFMTYFVNHGFHTLYQDDMCWKAQWGINLDLGLSESWVDLFEKINKSSIQDTGLLHSNCKVLSDLGLEHVFNTEKTEKVCFNNNQHDYYYLNYIKKYYKNLHSFKPTFSYTALMVAHDSGGIRIQTIDKDLSEFVQAMSELDNTLTVIFSDHGNAYTDYVYHEIDGRYEMFHPFMFMIIPKGIKNFFDAEEMNNLRINQKRLFSLVDFHNMLFYFVKKISYQETNQVERGLLDIIPNDRNCDNLPLVMPNLCICSNFYTEIKNGSNLIGYLEFAVGQLNNMITNSSQAYACKRFVPLWFENVRKKKDGDFIKTSFDIYISPGLGSSNSIEKVNVLINSVESESIENFSMELIGWDRITKFAAYSKCSDASLHFRLCICDLTPTHIELAPVTIHYLKTRNFQNFYNSSRTSTTFNLESYLIQEDITVLEEESLLLITRTIKDYDEKNNLILVSVSFEAVSLSTKVYFVEVVVDNVDNLKRSVNSTCHGKLNTNSVIYLCTYLRIVSDEDASLDYVANFEEL</sequence>
<dbReference type="InterPro" id="IPR004245">
    <property type="entry name" value="DUF229"/>
</dbReference>
<dbReference type="SUPFAM" id="SSF53649">
    <property type="entry name" value="Alkaline phosphatase-like"/>
    <property type="match status" value="1"/>
</dbReference>
<dbReference type="GeneID" id="105845457"/>
<accession>A0ABM4DKH9</accession>
<evidence type="ECO:0000256" key="1">
    <source>
        <dbReference type="SAM" id="Phobius"/>
    </source>
</evidence>
<dbReference type="Proteomes" id="UP001652625">
    <property type="component" value="Chromosome 15"/>
</dbReference>
<gene>
    <name evidence="3" type="primary">LOC105845457</name>
</gene>
<name>A0ABM4DKH9_HYDVU</name>
<dbReference type="RefSeq" id="XP_065675030.1">
    <property type="nucleotide sequence ID" value="XM_065818958.1"/>
</dbReference>
<keyword evidence="1" id="KW-0472">Membrane</keyword>
<keyword evidence="2" id="KW-1185">Reference proteome</keyword>
<dbReference type="PANTHER" id="PTHR10974">
    <property type="entry name" value="FI08016P-RELATED"/>
    <property type="match status" value="1"/>
</dbReference>
<dbReference type="PANTHER" id="PTHR10974:SF39">
    <property type="entry name" value="E2F TRANSCRIPTION FACTOR CC-MB DOMAIN-CONTAINING PROTEIN"/>
    <property type="match status" value="1"/>
</dbReference>
<evidence type="ECO:0000313" key="3">
    <source>
        <dbReference type="RefSeq" id="XP_065675030.1"/>
    </source>
</evidence>
<evidence type="ECO:0000313" key="2">
    <source>
        <dbReference type="Proteomes" id="UP001652625"/>
    </source>
</evidence>
<proteinExistence type="predicted"/>
<dbReference type="InterPro" id="IPR017850">
    <property type="entry name" value="Alkaline_phosphatase_core_sf"/>
</dbReference>
<organism evidence="2 3">
    <name type="scientific">Hydra vulgaris</name>
    <name type="common">Hydra</name>
    <name type="synonym">Hydra attenuata</name>
    <dbReference type="NCBI Taxonomy" id="6087"/>
    <lineage>
        <taxon>Eukaryota</taxon>
        <taxon>Metazoa</taxon>
        <taxon>Cnidaria</taxon>
        <taxon>Hydrozoa</taxon>
        <taxon>Hydroidolina</taxon>
        <taxon>Anthoathecata</taxon>
        <taxon>Aplanulata</taxon>
        <taxon>Hydridae</taxon>
        <taxon>Hydra</taxon>
    </lineage>
</organism>
<keyword evidence="1" id="KW-0812">Transmembrane</keyword>
<reference evidence="3" key="1">
    <citation type="submission" date="2025-08" db="UniProtKB">
        <authorList>
            <consortium name="RefSeq"/>
        </authorList>
    </citation>
    <scope>IDENTIFICATION</scope>
</reference>
<keyword evidence="1" id="KW-1133">Transmembrane helix</keyword>
<dbReference type="Gene3D" id="3.40.720.10">
    <property type="entry name" value="Alkaline Phosphatase, subunit A"/>
    <property type="match status" value="1"/>
</dbReference>
<protein>
    <submittedName>
        <fullName evidence="3">Uncharacterized protein LOC105845457 isoform X3</fullName>
    </submittedName>
</protein>
<feature type="transmembrane region" description="Helical" evidence="1">
    <location>
        <begin position="7"/>
        <end position="26"/>
    </location>
</feature>